<evidence type="ECO:0000313" key="2">
    <source>
        <dbReference type="EMBL" id="SHI64828.1"/>
    </source>
</evidence>
<organism evidence="2 3">
    <name type="scientific">Clostridium intestinale DSM 6191</name>
    <dbReference type="NCBI Taxonomy" id="1121320"/>
    <lineage>
        <taxon>Bacteria</taxon>
        <taxon>Bacillati</taxon>
        <taxon>Bacillota</taxon>
        <taxon>Clostridia</taxon>
        <taxon>Eubacteriales</taxon>
        <taxon>Clostridiaceae</taxon>
        <taxon>Clostridium</taxon>
    </lineage>
</organism>
<reference evidence="2 3" key="1">
    <citation type="submission" date="2016-11" db="EMBL/GenBank/DDBJ databases">
        <authorList>
            <person name="Jaros S."/>
            <person name="Januszkiewicz K."/>
            <person name="Wedrychowicz H."/>
        </authorList>
    </citation>
    <scope>NUCLEOTIDE SEQUENCE [LARGE SCALE GENOMIC DNA]</scope>
    <source>
        <strain evidence="2 3">DSM 6191</strain>
    </source>
</reference>
<dbReference type="GO" id="GO:0006352">
    <property type="term" value="P:DNA-templated transcription initiation"/>
    <property type="evidence" value="ECO:0007669"/>
    <property type="project" value="InterPro"/>
</dbReference>
<gene>
    <name evidence="2" type="ORF">SAMN02745941_04128</name>
</gene>
<dbReference type="GO" id="GO:0003700">
    <property type="term" value="F:DNA-binding transcription factor activity"/>
    <property type="evidence" value="ECO:0007669"/>
    <property type="project" value="InterPro"/>
</dbReference>
<dbReference type="InterPro" id="IPR013324">
    <property type="entry name" value="RNA_pol_sigma_r3/r4-like"/>
</dbReference>
<dbReference type="NCBIfam" id="TIGR02937">
    <property type="entry name" value="sigma70-ECF"/>
    <property type="match status" value="1"/>
</dbReference>
<protein>
    <submittedName>
        <fullName evidence="2">RNA polymerase sigma factor, sigma-70 family</fullName>
    </submittedName>
</protein>
<dbReference type="SUPFAM" id="SSF88946">
    <property type="entry name" value="Sigma2 domain of RNA polymerase sigma factors"/>
    <property type="match status" value="1"/>
</dbReference>
<dbReference type="InterPro" id="IPR007627">
    <property type="entry name" value="RNA_pol_sigma70_r2"/>
</dbReference>
<dbReference type="EMBL" id="FQXU01000017">
    <property type="protein sequence ID" value="SHI64828.1"/>
    <property type="molecule type" value="Genomic_DNA"/>
</dbReference>
<dbReference type="Gene3D" id="1.10.1740.10">
    <property type="match status" value="1"/>
</dbReference>
<dbReference type="Proteomes" id="UP000184241">
    <property type="component" value="Unassembled WGS sequence"/>
</dbReference>
<dbReference type="InterPro" id="IPR013325">
    <property type="entry name" value="RNA_pol_sigma_r2"/>
</dbReference>
<dbReference type="InterPro" id="IPR014284">
    <property type="entry name" value="RNA_pol_sigma-70_dom"/>
</dbReference>
<accession>A0A1M6CVR7</accession>
<sequence length="199" mass="23629">MDRYIYIDDLVCRCKSGDKEAKNILAEEYYDMAKNLTNQYVRKNTIKEYEVDEIINQCLFKVIRSVDKYRLGEKTFTAYAEKVIRNCLEDIGRNVGTLAKTNGHQSLIMDDIFVRTLSNKIDSIEDKIYKKDIYKALEIVLKRLTEEESELIDFIFFKDKTVKAYSDYKNVPYMHAIRYRDKTLYKLKVLLQEEGYTEI</sequence>
<dbReference type="Pfam" id="PF04542">
    <property type="entry name" value="Sigma70_r2"/>
    <property type="match status" value="1"/>
</dbReference>
<name>A0A1M6CVR7_9CLOT</name>
<feature type="domain" description="RNA polymerase sigma-70 region 2" evidence="1">
    <location>
        <begin position="26"/>
        <end position="88"/>
    </location>
</feature>
<dbReference type="SUPFAM" id="SSF88659">
    <property type="entry name" value="Sigma3 and sigma4 domains of RNA polymerase sigma factors"/>
    <property type="match status" value="1"/>
</dbReference>
<dbReference type="RefSeq" id="WP_073022458.1">
    <property type="nucleotide sequence ID" value="NZ_FQXU01000017.1"/>
</dbReference>
<dbReference type="AlphaFoldDB" id="A0A1M6CVR7"/>
<evidence type="ECO:0000313" key="3">
    <source>
        <dbReference type="Proteomes" id="UP000184241"/>
    </source>
</evidence>
<evidence type="ECO:0000259" key="1">
    <source>
        <dbReference type="Pfam" id="PF04542"/>
    </source>
</evidence>
<proteinExistence type="predicted"/>